<gene>
    <name evidence="1" type="ORF">EAG_16332</name>
</gene>
<dbReference type="InParanoid" id="E2AQB6"/>
<evidence type="ECO:0000313" key="1">
    <source>
        <dbReference type="EMBL" id="EFN64374.1"/>
    </source>
</evidence>
<dbReference type="InterPro" id="IPR008551">
    <property type="entry name" value="TANGO2"/>
</dbReference>
<dbReference type="STRING" id="104421.E2AQB6"/>
<keyword evidence="2" id="KW-1185">Reference proteome</keyword>
<dbReference type="GO" id="GO:0007030">
    <property type="term" value="P:Golgi organization"/>
    <property type="evidence" value="ECO:0007669"/>
    <property type="project" value="TreeGrafter"/>
</dbReference>
<dbReference type="PANTHER" id="PTHR17985">
    <property type="entry name" value="SER/THR-RICH PROTEIN T10 IN DGCR REGION"/>
    <property type="match status" value="1"/>
</dbReference>
<name>E2AQB6_CAMFO</name>
<dbReference type="Proteomes" id="UP000000311">
    <property type="component" value="Unassembled WGS sequence"/>
</dbReference>
<protein>
    <submittedName>
        <fullName evidence="1">Uncharacterized protein C22orf25</fullName>
    </submittedName>
</protein>
<dbReference type="FunCoup" id="E2AQB6">
    <property type="interactions" value="635"/>
</dbReference>
<reference evidence="1 2" key="1">
    <citation type="journal article" date="2010" name="Science">
        <title>Genomic comparison of the ants Camponotus floridanus and Harpegnathos saltator.</title>
        <authorList>
            <person name="Bonasio R."/>
            <person name="Zhang G."/>
            <person name="Ye C."/>
            <person name="Mutti N.S."/>
            <person name="Fang X."/>
            <person name="Qin N."/>
            <person name="Donahue G."/>
            <person name="Yang P."/>
            <person name="Li Q."/>
            <person name="Li C."/>
            <person name="Zhang P."/>
            <person name="Huang Z."/>
            <person name="Berger S.L."/>
            <person name="Reinberg D."/>
            <person name="Wang J."/>
            <person name="Liebig J."/>
        </authorList>
    </citation>
    <scope>NUCLEOTIDE SEQUENCE [LARGE SCALE GENOMIC DNA]</scope>
    <source>
        <strain evidence="2">C129</strain>
    </source>
</reference>
<evidence type="ECO:0000313" key="2">
    <source>
        <dbReference type="Proteomes" id="UP000000311"/>
    </source>
</evidence>
<dbReference type="AlphaFoldDB" id="E2AQB6"/>
<dbReference type="GO" id="GO:0009306">
    <property type="term" value="P:protein secretion"/>
    <property type="evidence" value="ECO:0007669"/>
    <property type="project" value="TreeGrafter"/>
</dbReference>
<dbReference type="EMBL" id="GL441721">
    <property type="protein sequence ID" value="EFN64374.1"/>
    <property type="molecule type" value="Genomic_DNA"/>
</dbReference>
<dbReference type="PANTHER" id="PTHR17985:SF8">
    <property type="entry name" value="TRANSPORT AND GOLGI ORGANIZATION PROTEIN 2 HOMOLOG"/>
    <property type="match status" value="1"/>
</dbReference>
<dbReference type="GO" id="GO:0005794">
    <property type="term" value="C:Golgi apparatus"/>
    <property type="evidence" value="ECO:0007669"/>
    <property type="project" value="TreeGrafter"/>
</dbReference>
<dbReference type="OrthoDB" id="191601at2759"/>
<accession>E2AQB6</accession>
<sequence>MCILFIYRNPNADIKSYRLIVATNRDETYKRPALSAHYWKKHPECLGGIDMEPGREGGTWLAVSMRGRAAVILNLVNENNVISSAKKSRGPLISNFVTSNDSIEAYLNQLHKENIDGQPYNPYCLVSLDLKNANTYYLSSDAKSTGPKMCDSDIIGIGNSGMDDSYKKVEVGKKEFKQIVQNVNISKQNILIEELINFLKSQTKCLPDPKLQKNYPTTYEELSSIFVSGDEYGTRTHSILLIDGSNQVTFVEETLMSDLTWKRQQFQNELIYNNIS</sequence>
<dbReference type="OMA" id="FAWRPGH"/>
<proteinExistence type="predicted"/>
<dbReference type="KEGG" id="cfo:105254885"/>
<dbReference type="Pfam" id="PF05742">
    <property type="entry name" value="TANGO2"/>
    <property type="match status" value="1"/>
</dbReference>
<organism evidence="2">
    <name type="scientific">Camponotus floridanus</name>
    <name type="common">Florida carpenter ant</name>
    <dbReference type="NCBI Taxonomy" id="104421"/>
    <lineage>
        <taxon>Eukaryota</taxon>
        <taxon>Metazoa</taxon>
        <taxon>Ecdysozoa</taxon>
        <taxon>Arthropoda</taxon>
        <taxon>Hexapoda</taxon>
        <taxon>Insecta</taxon>
        <taxon>Pterygota</taxon>
        <taxon>Neoptera</taxon>
        <taxon>Endopterygota</taxon>
        <taxon>Hymenoptera</taxon>
        <taxon>Apocrita</taxon>
        <taxon>Aculeata</taxon>
        <taxon>Formicoidea</taxon>
        <taxon>Formicidae</taxon>
        <taxon>Formicinae</taxon>
        <taxon>Camponotus</taxon>
    </lineage>
</organism>